<comment type="caution">
    <text evidence="2">The sequence shown here is derived from an EMBL/GenBank/DDBJ whole genome shotgun (WGS) entry which is preliminary data.</text>
</comment>
<dbReference type="PANTHER" id="PTHR21596">
    <property type="entry name" value="RIBONUCLEASE P SUBUNIT P38"/>
    <property type="match status" value="1"/>
</dbReference>
<sequence>MVQNSRDKFEKIFMEIEKDLLQIEAREKELEKREKLLQVYHGRIGHMWQSPASVLAVGGPKGRRSATWGQLVGTVRLEKGTTEDMFGVKIIGEIDIKPLHAAMRRKFPGDREEAEVEAIMLWSLFMNCLKNSSWYPFKIIADMEGNCKEIVDSEEGTLKYLKNEYGEEVTML</sequence>
<dbReference type="InterPro" id="IPR005379">
    <property type="entry name" value="FDM1-5/IDN2_XH"/>
</dbReference>
<keyword evidence="3" id="KW-1185">Reference proteome</keyword>
<dbReference type="Pfam" id="PF03469">
    <property type="entry name" value="XH"/>
    <property type="match status" value="1"/>
</dbReference>
<accession>A0AAD9Z1N9</accession>
<dbReference type="PANTHER" id="PTHR21596:SF23">
    <property type="entry name" value="FACTOR OF DNA METHYLATION 4"/>
    <property type="match status" value="1"/>
</dbReference>
<reference evidence="2" key="1">
    <citation type="journal article" date="2023" name="Plant J.">
        <title>Genome sequences and population genomics provide insights into the demographic history, inbreeding, and mutation load of two 'living fossil' tree species of Dipteronia.</title>
        <authorList>
            <person name="Feng Y."/>
            <person name="Comes H.P."/>
            <person name="Chen J."/>
            <person name="Zhu S."/>
            <person name="Lu R."/>
            <person name="Zhang X."/>
            <person name="Li P."/>
            <person name="Qiu J."/>
            <person name="Olsen K.M."/>
            <person name="Qiu Y."/>
        </authorList>
    </citation>
    <scope>NUCLEOTIDE SEQUENCE</scope>
    <source>
        <strain evidence="2">NBL</strain>
    </source>
</reference>
<name>A0AAD9Z1N9_9ROSI</name>
<dbReference type="GO" id="GO:0080188">
    <property type="term" value="P:gene silencing by siRNA-directed DNA methylation"/>
    <property type="evidence" value="ECO:0007669"/>
    <property type="project" value="InterPro"/>
</dbReference>
<organism evidence="2 3">
    <name type="scientific">Dipteronia sinensis</name>
    <dbReference type="NCBI Taxonomy" id="43782"/>
    <lineage>
        <taxon>Eukaryota</taxon>
        <taxon>Viridiplantae</taxon>
        <taxon>Streptophyta</taxon>
        <taxon>Embryophyta</taxon>
        <taxon>Tracheophyta</taxon>
        <taxon>Spermatophyta</taxon>
        <taxon>Magnoliopsida</taxon>
        <taxon>eudicotyledons</taxon>
        <taxon>Gunneridae</taxon>
        <taxon>Pentapetalae</taxon>
        <taxon>rosids</taxon>
        <taxon>malvids</taxon>
        <taxon>Sapindales</taxon>
        <taxon>Sapindaceae</taxon>
        <taxon>Hippocastanoideae</taxon>
        <taxon>Acereae</taxon>
        <taxon>Dipteronia</taxon>
    </lineage>
</organism>
<gene>
    <name evidence="2" type="ORF">Dsin_000034</name>
</gene>
<protein>
    <recommendedName>
        <fullName evidence="1">Factor of DNA methylation 1-5/IDN2 domain-containing protein</fullName>
    </recommendedName>
</protein>
<evidence type="ECO:0000313" key="2">
    <source>
        <dbReference type="EMBL" id="KAK3169176.1"/>
    </source>
</evidence>
<evidence type="ECO:0000259" key="1">
    <source>
        <dbReference type="Pfam" id="PF03469"/>
    </source>
</evidence>
<evidence type="ECO:0000313" key="3">
    <source>
        <dbReference type="Proteomes" id="UP001281410"/>
    </source>
</evidence>
<proteinExistence type="predicted"/>
<feature type="domain" description="Factor of DNA methylation 1-5/IDN2" evidence="1">
    <location>
        <begin position="89"/>
        <end position="170"/>
    </location>
</feature>
<dbReference type="InterPro" id="IPR045177">
    <property type="entry name" value="FDM1-5/IDN2"/>
</dbReference>
<dbReference type="AlphaFoldDB" id="A0AAD9Z1N9"/>
<dbReference type="Proteomes" id="UP001281410">
    <property type="component" value="Unassembled WGS sequence"/>
</dbReference>
<dbReference type="EMBL" id="JANJYJ010000970">
    <property type="protein sequence ID" value="KAK3169176.1"/>
    <property type="molecule type" value="Genomic_DNA"/>
</dbReference>